<dbReference type="AlphaFoldDB" id="A0A0A9GWJ8"/>
<feature type="region of interest" description="Disordered" evidence="1">
    <location>
        <begin position="1"/>
        <end position="20"/>
    </location>
</feature>
<dbReference type="EMBL" id="GBRH01168521">
    <property type="protein sequence ID" value="JAE29375.1"/>
    <property type="molecule type" value="Transcribed_RNA"/>
</dbReference>
<accession>A0A0A9GWJ8</accession>
<evidence type="ECO:0000256" key="1">
    <source>
        <dbReference type="SAM" id="MobiDB-lite"/>
    </source>
</evidence>
<reference evidence="2" key="1">
    <citation type="submission" date="2014-09" db="EMBL/GenBank/DDBJ databases">
        <authorList>
            <person name="Magalhaes I.L.F."/>
            <person name="Oliveira U."/>
            <person name="Santos F.R."/>
            <person name="Vidigal T.H.D.A."/>
            <person name="Brescovit A.D."/>
            <person name="Santos A.J."/>
        </authorList>
    </citation>
    <scope>NUCLEOTIDE SEQUENCE</scope>
    <source>
        <tissue evidence="2">Shoot tissue taken approximately 20 cm above the soil surface</tissue>
    </source>
</reference>
<protein>
    <submittedName>
        <fullName evidence="2">Uncharacterized protein</fullName>
    </submittedName>
</protein>
<organism evidence="2">
    <name type="scientific">Arundo donax</name>
    <name type="common">Giant reed</name>
    <name type="synonym">Donax arundinaceus</name>
    <dbReference type="NCBI Taxonomy" id="35708"/>
    <lineage>
        <taxon>Eukaryota</taxon>
        <taxon>Viridiplantae</taxon>
        <taxon>Streptophyta</taxon>
        <taxon>Embryophyta</taxon>
        <taxon>Tracheophyta</taxon>
        <taxon>Spermatophyta</taxon>
        <taxon>Magnoliopsida</taxon>
        <taxon>Liliopsida</taxon>
        <taxon>Poales</taxon>
        <taxon>Poaceae</taxon>
        <taxon>PACMAD clade</taxon>
        <taxon>Arundinoideae</taxon>
        <taxon>Arundineae</taxon>
        <taxon>Arundo</taxon>
    </lineage>
</organism>
<sequence length="58" mass="6645">MVQREVVPAPDHAHRRLRRGLRAPPLPEPLACRWCERMGMGQLGMPGERGKRRHLPSP</sequence>
<proteinExistence type="predicted"/>
<reference evidence="2" key="2">
    <citation type="journal article" date="2015" name="Data Brief">
        <title>Shoot transcriptome of the giant reed, Arundo donax.</title>
        <authorList>
            <person name="Barrero R.A."/>
            <person name="Guerrero F.D."/>
            <person name="Moolhuijzen P."/>
            <person name="Goolsby J.A."/>
            <person name="Tidwell J."/>
            <person name="Bellgard S.E."/>
            <person name="Bellgard M.I."/>
        </authorList>
    </citation>
    <scope>NUCLEOTIDE SEQUENCE</scope>
    <source>
        <tissue evidence="2">Shoot tissue taken approximately 20 cm above the soil surface</tissue>
    </source>
</reference>
<evidence type="ECO:0000313" key="2">
    <source>
        <dbReference type="EMBL" id="JAE29375.1"/>
    </source>
</evidence>
<name>A0A0A9GWJ8_ARUDO</name>